<feature type="region of interest" description="Disordered" evidence="14">
    <location>
        <begin position="594"/>
        <end position="623"/>
    </location>
</feature>
<evidence type="ECO:0000259" key="15">
    <source>
        <dbReference type="Pfam" id="PF02096"/>
    </source>
</evidence>
<dbReference type="InterPro" id="IPR028055">
    <property type="entry name" value="YidC/Oxa/ALB_C"/>
</dbReference>
<evidence type="ECO:0000256" key="8">
    <source>
        <dbReference type="ARBA" id="ARBA00022989"/>
    </source>
</evidence>
<dbReference type="NCBIfam" id="TIGR03593">
    <property type="entry name" value="yidC_nterm"/>
    <property type="match status" value="1"/>
</dbReference>
<dbReference type="InterPro" id="IPR038221">
    <property type="entry name" value="YidC_periplasmic_sf"/>
</dbReference>
<organism evidence="17 18">
    <name type="scientific">Candidatus [Bacteroides] periocalifornicus</name>
    <dbReference type="NCBI Taxonomy" id="1702214"/>
    <lineage>
        <taxon>Bacteria</taxon>
        <taxon>Pseudomonadati</taxon>
        <taxon>Bacteroidota</taxon>
    </lineage>
</organism>
<dbReference type="PATRIC" id="fig|1702214.3.peg.1348"/>
<comment type="similarity">
    <text evidence="2 13">Belongs to the OXA1/ALB3/YidC family. Type 1 subfamily.</text>
</comment>
<evidence type="ECO:0000256" key="7">
    <source>
        <dbReference type="ARBA" id="ARBA00022927"/>
    </source>
</evidence>
<dbReference type="PANTHER" id="PTHR12428:SF65">
    <property type="entry name" value="CYTOCHROME C OXIDASE ASSEMBLY PROTEIN COX18, MITOCHONDRIAL"/>
    <property type="match status" value="1"/>
</dbReference>
<keyword evidence="4 13" id="KW-0813">Transport</keyword>
<protein>
    <recommendedName>
        <fullName evidence="3 13">Membrane protein insertase YidC</fullName>
    </recommendedName>
    <alternativeName>
        <fullName evidence="12 13">Foldase YidC</fullName>
    </alternativeName>
    <alternativeName>
        <fullName evidence="11 13">Membrane integrase YidC</fullName>
    </alternativeName>
    <alternativeName>
        <fullName evidence="13">Membrane protein YidC</fullName>
    </alternativeName>
</protein>
<feature type="transmembrane region" description="Helical" evidence="13">
    <location>
        <begin position="558"/>
        <end position="576"/>
    </location>
</feature>
<sequence>MDKKSIIGIVLIFLIVLGFSYFNRPSDEEVARAQRQRDSVAAVPATQEAEQLAIAQQKANDSLAASAESSHATDSLFLASDSLAAQQPAELYLVNDNLSLQLSTKGGQITTAQLRGFHTYYGDSLLLFHGQGNSFGLQFWAGNSHVSTAELPFRLVGSASDLVASKPGDTARVTLRLQTQQGGYLEYLYTLPYGGYSVGLQIRMYQMDALLAANQRYVDLSWTMRSPQQERGLKKEAEATLLAYQTPNGDFEEINQKDEPVTKKVETKVEWLAFKEQFFSAILRAPVGFEQPTFTLASSDRQGYVKDFSALLMLPIDGGKNETYSLEFYLGPNLYKSLKAQEHGYERIVPLGSWIVRWINKYIVINVFDFLSRYITSYGLIILILTVLIKLVLFPLTFKSYKSQAKMRVLKPMVDEVNAKYPRKEDAMKKQQAVMALYKRAGVSPMGGCLPMLIQFPFLIAMFRFFPASFELRQKSFLWADDLSSYDSVLQLPFNIPFYGDHVSLFTLLMAASLITTSLISYKQTASSSPQMPGMKFMMLYMMPIMMLLWFNDYSSGLSYYYLLANLITIAQTLVIRRTIDEKALLARLQQNAAKPPKKSGFMARLEKMQQEQQRRVQQSKKR</sequence>
<dbReference type="Pfam" id="PF14849">
    <property type="entry name" value="YidC_periplas"/>
    <property type="match status" value="1"/>
</dbReference>
<evidence type="ECO:0000256" key="11">
    <source>
        <dbReference type="ARBA" id="ARBA00033245"/>
    </source>
</evidence>
<dbReference type="InterPro" id="IPR047196">
    <property type="entry name" value="YidC_ALB_C"/>
</dbReference>
<dbReference type="HAMAP" id="MF_01810">
    <property type="entry name" value="YidC_type1"/>
    <property type="match status" value="1"/>
</dbReference>
<dbReference type="Proteomes" id="UP000054172">
    <property type="component" value="Unassembled WGS sequence"/>
</dbReference>
<feature type="transmembrane region" description="Helical" evidence="13">
    <location>
        <begin position="534"/>
        <end position="552"/>
    </location>
</feature>
<keyword evidence="18" id="KW-1185">Reference proteome</keyword>
<evidence type="ECO:0000256" key="6">
    <source>
        <dbReference type="ARBA" id="ARBA00022692"/>
    </source>
</evidence>
<evidence type="ECO:0000256" key="2">
    <source>
        <dbReference type="ARBA" id="ARBA00010527"/>
    </source>
</evidence>
<dbReference type="GO" id="GO:0005886">
    <property type="term" value="C:plasma membrane"/>
    <property type="evidence" value="ECO:0007669"/>
    <property type="project" value="UniProtKB-SubCell"/>
</dbReference>
<comment type="subunit">
    <text evidence="13">Interacts with the Sec translocase complex via SecD. Specifically interacts with transmembrane segments of nascent integral membrane proteins during membrane integration.</text>
</comment>
<evidence type="ECO:0000313" key="17">
    <source>
        <dbReference type="EMBL" id="KQM09062.1"/>
    </source>
</evidence>
<dbReference type="CDD" id="cd20070">
    <property type="entry name" value="5TM_YidC_Alb3"/>
    <property type="match status" value="1"/>
</dbReference>
<feature type="domain" description="Membrane insertase YidC N-terminal" evidence="16">
    <location>
        <begin position="95"/>
        <end position="364"/>
    </location>
</feature>
<comment type="subcellular location">
    <subcellularLocation>
        <location evidence="1">Cell inner membrane</location>
        <topology evidence="1">Multi-pass membrane protein</topology>
    </subcellularLocation>
    <subcellularLocation>
        <location evidence="13">Cell membrane</location>
        <topology evidence="13">Multi-pass membrane protein</topology>
    </subcellularLocation>
</comment>
<keyword evidence="5 13" id="KW-1003">Cell membrane</keyword>
<name>A0A0Q4B9M0_9BACT</name>
<keyword evidence="10 13" id="KW-0143">Chaperone</keyword>
<evidence type="ECO:0000256" key="5">
    <source>
        <dbReference type="ARBA" id="ARBA00022475"/>
    </source>
</evidence>
<dbReference type="AlphaFoldDB" id="A0A0Q4B9M0"/>
<dbReference type="CDD" id="cd19961">
    <property type="entry name" value="EcYidC-like_peri"/>
    <property type="match status" value="1"/>
</dbReference>
<feature type="transmembrane region" description="Helical" evidence="13">
    <location>
        <begin position="503"/>
        <end position="522"/>
    </location>
</feature>
<feature type="domain" description="Membrane insertase YidC/Oxa/ALB C-terminal" evidence="15">
    <location>
        <begin position="378"/>
        <end position="578"/>
    </location>
</feature>
<keyword evidence="7 13" id="KW-0653">Protein transport</keyword>
<keyword evidence="6 13" id="KW-0812">Transmembrane</keyword>
<evidence type="ECO:0000256" key="14">
    <source>
        <dbReference type="SAM" id="MobiDB-lite"/>
    </source>
</evidence>
<dbReference type="PANTHER" id="PTHR12428">
    <property type="entry name" value="OXA1"/>
    <property type="match status" value="1"/>
</dbReference>
<dbReference type="InterPro" id="IPR001708">
    <property type="entry name" value="YidC/ALB3/OXA1/COX18"/>
</dbReference>
<evidence type="ECO:0000256" key="9">
    <source>
        <dbReference type="ARBA" id="ARBA00023136"/>
    </source>
</evidence>
<dbReference type="GO" id="GO:0015031">
    <property type="term" value="P:protein transport"/>
    <property type="evidence" value="ECO:0007669"/>
    <property type="project" value="UniProtKB-KW"/>
</dbReference>
<dbReference type="GO" id="GO:0051205">
    <property type="term" value="P:protein insertion into membrane"/>
    <property type="evidence" value="ECO:0007669"/>
    <property type="project" value="TreeGrafter"/>
</dbReference>
<feature type="transmembrane region" description="Helical" evidence="13">
    <location>
        <begin position="378"/>
        <end position="398"/>
    </location>
</feature>
<gene>
    <name evidence="13" type="primary">yidC</name>
    <name evidence="17" type="ORF">AL399_03720</name>
</gene>
<dbReference type="NCBIfam" id="NF002356">
    <property type="entry name" value="PRK01318.2-3"/>
    <property type="match status" value="1"/>
</dbReference>
<comment type="function">
    <text evidence="13">Required for the insertion and/or proper folding and/or complex formation of integral membrane proteins into the membrane. Involved in integration of membrane proteins that insert both dependently and independently of the Sec translocase complex, as well as at least some lipoproteins. Aids folding of multispanning membrane proteins.</text>
</comment>
<evidence type="ECO:0000256" key="12">
    <source>
        <dbReference type="ARBA" id="ARBA00033342"/>
    </source>
</evidence>
<evidence type="ECO:0000256" key="13">
    <source>
        <dbReference type="HAMAP-Rule" id="MF_01810"/>
    </source>
</evidence>
<evidence type="ECO:0000256" key="1">
    <source>
        <dbReference type="ARBA" id="ARBA00004429"/>
    </source>
</evidence>
<dbReference type="NCBIfam" id="TIGR03592">
    <property type="entry name" value="yidC_oxa1_cterm"/>
    <property type="match status" value="1"/>
</dbReference>
<dbReference type="EMBL" id="LIIK01000013">
    <property type="protein sequence ID" value="KQM09062.1"/>
    <property type="molecule type" value="Genomic_DNA"/>
</dbReference>
<accession>A0A0Q4B9M0</accession>
<keyword evidence="8 13" id="KW-1133">Transmembrane helix</keyword>
<reference evidence="17" key="1">
    <citation type="submission" date="2015-08" db="EMBL/GenBank/DDBJ databases">
        <title>Candidatus Bacteriodes Periocalifornicus.</title>
        <authorList>
            <person name="McLean J.S."/>
            <person name="Kelley S."/>
        </authorList>
    </citation>
    <scope>NUCLEOTIDE SEQUENCE [LARGE SCALE GENOMIC DNA]</scope>
    <source>
        <strain evidence="17">12B</strain>
    </source>
</reference>
<comment type="caution">
    <text evidence="17">The sequence shown here is derived from an EMBL/GenBank/DDBJ whole genome shotgun (WGS) entry which is preliminary data.</text>
</comment>
<evidence type="ECO:0000313" key="18">
    <source>
        <dbReference type="Proteomes" id="UP000054172"/>
    </source>
</evidence>
<feature type="compositionally biased region" description="Basic and acidic residues" evidence="14">
    <location>
        <begin position="605"/>
        <end position="615"/>
    </location>
</feature>
<evidence type="ECO:0000256" key="4">
    <source>
        <dbReference type="ARBA" id="ARBA00022448"/>
    </source>
</evidence>
<dbReference type="STRING" id="1702214.AL399_03720"/>
<proteinExistence type="inferred from homology"/>
<dbReference type="InterPro" id="IPR028053">
    <property type="entry name" value="Membr_insert_YidC_N"/>
</dbReference>
<evidence type="ECO:0000256" key="10">
    <source>
        <dbReference type="ARBA" id="ARBA00023186"/>
    </source>
</evidence>
<dbReference type="Gene3D" id="2.70.98.90">
    <property type="match status" value="1"/>
</dbReference>
<evidence type="ECO:0000259" key="16">
    <source>
        <dbReference type="Pfam" id="PF14849"/>
    </source>
</evidence>
<dbReference type="GO" id="GO:0032977">
    <property type="term" value="F:membrane insertase activity"/>
    <property type="evidence" value="ECO:0007669"/>
    <property type="project" value="InterPro"/>
</dbReference>
<feature type="transmembrane region" description="Helical" evidence="13">
    <location>
        <begin position="448"/>
        <end position="466"/>
    </location>
</feature>
<dbReference type="Pfam" id="PF02096">
    <property type="entry name" value="60KD_IMP"/>
    <property type="match status" value="1"/>
</dbReference>
<evidence type="ECO:0000256" key="3">
    <source>
        <dbReference type="ARBA" id="ARBA00015325"/>
    </source>
</evidence>
<dbReference type="InterPro" id="IPR019998">
    <property type="entry name" value="Membr_insert_YidC"/>
</dbReference>
<keyword evidence="9 13" id="KW-0472">Membrane</keyword>
<dbReference type="PRINTS" id="PR00701">
    <property type="entry name" value="60KDINNERMP"/>
</dbReference>